<comment type="caution">
    <text evidence="2">The sequence shown here is derived from an EMBL/GenBank/DDBJ whole genome shotgun (WGS) entry which is preliminary data.</text>
</comment>
<sequence length="134" mass="14785">FQVSLGQRSSNSKTSTCLARLLEFVESQSQSPSVEGPHNKNLSPSMDETKEIPNLPQPDLSGTRAARERVQAYKSRERARKASELDQLCAAAQDAHAGLRLYLLITTQEAPSPGPPTPAVVHLLTNRNEWLHTR</sequence>
<evidence type="ECO:0000313" key="3">
    <source>
        <dbReference type="Proteomes" id="UP000747542"/>
    </source>
</evidence>
<proteinExistence type="predicted"/>
<dbReference type="AlphaFoldDB" id="A0A8J5MUM2"/>
<feature type="non-terminal residue" evidence="2">
    <location>
        <position position="134"/>
    </location>
</feature>
<evidence type="ECO:0000256" key="1">
    <source>
        <dbReference type="SAM" id="MobiDB-lite"/>
    </source>
</evidence>
<reference evidence="2" key="1">
    <citation type="journal article" date="2021" name="Sci. Adv.">
        <title>The American lobster genome reveals insights on longevity, neural, and immune adaptations.</title>
        <authorList>
            <person name="Polinski J.M."/>
            <person name="Zimin A.V."/>
            <person name="Clark K.F."/>
            <person name="Kohn A.B."/>
            <person name="Sadowski N."/>
            <person name="Timp W."/>
            <person name="Ptitsyn A."/>
            <person name="Khanna P."/>
            <person name="Romanova D.Y."/>
            <person name="Williams P."/>
            <person name="Greenwood S.J."/>
            <person name="Moroz L.L."/>
            <person name="Walt D.R."/>
            <person name="Bodnar A.G."/>
        </authorList>
    </citation>
    <scope>NUCLEOTIDE SEQUENCE</scope>
    <source>
        <strain evidence="2">GMGI-L3</strain>
    </source>
</reference>
<evidence type="ECO:0000313" key="2">
    <source>
        <dbReference type="EMBL" id="KAG7163942.1"/>
    </source>
</evidence>
<name>A0A8J5MUM2_HOMAM</name>
<keyword evidence="3" id="KW-1185">Reference proteome</keyword>
<feature type="region of interest" description="Disordered" evidence="1">
    <location>
        <begin position="27"/>
        <end position="69"/>
    </location>
</feature>
<feature type="non-terminal residue" evidence="2">
    <location>
        <position position="1"/>
    </location>
</feature>
<protein>
    <submittedName>
        <fullName evidence="2">Uncharacterized protein</fullName>
    </submittedName>
</protein>
<dbReference type="EMBL" id="JAHLQT010026055">
    <property type="protein sequence ID" value="KAG7163942.1"/>
    <property type="molecule type" value="Genomic_DNA"/>
</dbReference>
<organism evidence="2 3">
    <name type="scientific">Homarus americanus</name>
    <name type="common">American lobster</name>
    <dbReference type="NCBI Taxonomy" id="6706"/>
    <lineage>
        <taxon>Eukaryota</taxon>
        <taxon>Metazoa</taxon>
        <taxon>Ecdysozoa</taxon>
        <taxon>Arthropoda</taxon>
        <taxon>Crustacea</taxon>
        <taxon>Multicrustacea</taxon>
        <taxon>Malacostraca</taxon>
        <taxon>Eumalacostraca</taxon>
        <taxon>Eucarida</taxon>
        <taxon>Decapoda</taxon>
        <taxon>Pleocyemata</taxon>
        <taxon>Astacidea</taxon>
        <taxon>Nephropoidea</taxon>
        <taxon>Nephropidae</taxon>
        <taxon>Homarus</taxon>
    </lineage>
</organism>
<accession>A0A8J5MUM2</accession>
<dbReference type="Proteomes" id="UP000747542">
    <property type="component" value="Unassembled WGS sequence"/>
</dbReference>
<gene>
    <name evidence="2" type="ORF">Hamer_G014390</name>
</gene>